<evidence type="ECO:0000256" key="5">
    <source>
        <dbReference type="ARBA" id="ARBA00022692"/>
    </source>
</evidence>
<dbReference type="PANTHER" id="PTHR43568:SF1">
    <property type="entry name" value="P PROTEIN"/>
    <property type="match status" value="1"/>
</dbReference>
<reference evidence="10 11" key="1">
    <citation type="submission" date="2017-09" db="EMBL/GenBank/DDBJ databases">
        <title>Depth-based differentiation of microbial function through sediment-hosted aquifers and enrichment of novel symbionts in the deep terrestrial subsurface.</title>
        <authorList>
            <person name="Probst A.J."/>
            <person name="Ladd B."/>
            <person name="Jarett J.K."/>
            <person name="Geller-Mcgrath D.E."/>
            <person name="Sieber C.M."/>
            <person name="Emerson J.B."/>
            <person name="Anantharaman K."/>
            <person name="Thomas B.C."/>
            <person name="Malmstrom R."/>
            <person name="Stieglmeier M."/>
            <person name="Klingl A."/>
            <person name="Woyke T."/>
            <person name="Ryan C.M."/>
            <person name="Banfield J.F."/>
        </authorList>
    </citation>
    <scope>NUCLEOTIDE SEQUENCE [LARGE SCALE GENOMIC DNA]</scope>
    <source>
        <strain evidence="10">CG11_big_fil_rev_8_21_14_0_20_39_34</strain>
    </source>
</reference>
<dbReference type="GO" id="GO:0015105">
    <property type="term" value="F:arsenite transmembrane transporter activity"/>
    <property type="evidence" value="ECO:0007669"/>
    <property type="project" value="InterPro"/>
</dbReference>
<dbReference type="AlphaFoldDB" id="A0A2H0N662"/>
<organism evidence="10 11">
    <name type="scientific">Candidatus Magasanikbacteria bacterium CG11_big_fil_rev_8_21_14_0_20_39_34</name>
    <dbReference type="NCBI Taxonomy" id="1974653"/>
    <lineage>
        <taxon>Bacteria</taxon>
        <taxon>Candidatus Magasanikiibacteriota</taxon>
    </lineage>
</organism>
<protein>
    <recommendedName>
        <fullName evidence="9">Citrate transporter-like domain-containing protein</fullName>
    </recommendedName>
</protein>
<dbReference type="EMBL" id="PCWN01000003">
    <property type="protein sequence ID" value="PIR04389.1"/>
    <property type="molecule type" value="Genomic_DNA"/>
</dbReference>
<feature type="transmembrane region" description="Helical" evidence="8">
    <location>
        <begin position="399"/>
        <end position="420"/>
    </location>
</feature>
<feature type="transmembrane region" description="Helical" evidence="8">
    <location>
        <begin position="134"/>
        <end position="153"/>
    </location>
</feature>
<feature type="transmembrane region" description="Helical" evidence="8">
    <location>
        <begin position="27"/>
        <end position="44"/>
    </location>
</feature>
<evidence type="ECO:0000256" key="8">
    <source>
        <dbReference type="SAM" id="Phobius"/>
    </source>
</evidence>
<sequence length="423" mass="45925">MNLAVIIALSVFIVTYLFIITEKVHRTIISITGAVLMVMLGILNQKEAIDGIDFNTIGLLVGMMIVVGIARQSGFFQAMALYVAKFCKGKPIGIFIFLSFIVAIFSAFLNNVTVVLLMVPVTFVITNNLKVSPYPYLVGIILFSNFGGAATLIGDPPNTLIGSAANLTFNDFVYNLAPVVFLVCIVAAGLLIFLYRKELKTTDEDRAKVMRFNPKEAISDWPLLYKSLFVIGLIIIGFMTYDYTGIEAATMAMGGAALLLLLTVHDPEVHLKEIEWITIFFFIGLFILVSGIEHVGVIELMAQKLIVATGGNIKLTTLIVLWGSAVLSAVVDNVPFVATMIPLIKEIGVITGANITVLWWVLALGADIGGNATLVGASANLVVKGIAEKEGECIRFGKYMKVALPMTIVSLLICTAYVFVRYF</sequence>
<feature type="transmembrane region" description="Helical" evidence="8">
    <location>
        <begin position="173"/>
        <end position="196"/>
    </location>
</feature>
<evidence type="ECO:0000256" key="1">
    <source>
        <dbReference type="ARBA" id="ARBA00004651"/>
    </source>
</evidence>
<keyword evidence="5 8" id="KW-0812">Transmembrane</keyword>
<dbReference type="CDD" id="cd01116">
    <property type="entry name" value="P_permease"/>
    <property type="match status" value="1"/>
</dbReference>
<evidence type="ECO:0000313" key="10">
    <source>
        <dbReference type="EMBL" id="PIR04389.1"/>
    </source>
</evidence>
<evidence type="ECO:0000256" key="2">
    <source>
        <dbReference type="ARBA" id="ARBA00009843"/>
    </source>
</evidence>
<accession>A0A2H0N662</accession>
<dbReference type="GO" id="GO:0005886">
    <property type="term" value="C:plasma membrane"/>
    <property type="evidence" value="ECO:0007669"/>
    <property type="project" value="UniProtKB-SubCell"/>
</dbReference>
<feature type="domain" description="Citrate transporter-like" evidence="9">
    <location>
        <begin position="16"/>
        <end position="365"/>
    </location>
</feature>
<evidence type="ECO:0000256" key="3">
    <source>
        <dbReference type="ARBA" id="ARBA00022448"/>
    </source>
</evidence>
<comment type="similarity">
    <text evidence="2">Belongs to the CitM (TC 2.A.11) transporter family.</text>
</comment>
<keyword evidence="3" id="KW-0813">Transport</keyword>
<evidence type="ECO:0000256" key="6">
    <source>
        <dbReference type="ARBA" id="ARBA00022989"/>
    </source>
</evidence>
<keyword evidence="7 8" id="KW-0472">Membrane</keyword>
<comment type="caution">
    <text evidence="10">The sequence shown here is derived from an EMBL/GenBank/DDBJ whole genome shotgun (WGS) entry which is preliminary data.</text>
</comment>
<keyword evidence="4" id="KW-1003">Cell membrane</keyword>
<gene>
    <name evidence="10" type="ORF">COV59_00900</name>
</gene>
<evidence type="ECO:0000259" key="9">
    <source>
        <dbReference type="Pfam" id="PF03600"/>
    </source>
</evidence>
<feature type="transmembrane region" description="Helical" evidence="8">
    <location>
        <begin position="343"/>
        <end position="362"/>
    </location>
</feature>
<feature type="transmembrane region" description="Helical" evidence="8">
    <location>
        <begin position="217"/>
        <end position="239"/>
    </location>
</feature>
<dbReference type="InterPro" id="IPR051475">
    <property type="entry name" value="Diverse_Ion_Transporter"/>
</dbReference>
<feature type="transmembrane region" description="Helical" evidence="8">
    <location>
        <begin position="245"/>
        <end position="264"/>
    </location>
</feature>
<feature type="transmembrane region" description="Helical" evidence="8">
    <location>
        <begin position="56"/>
        <end position="80"/>
    </location>
</feature>
<dbReference type="PRINTS" id="PR00758">
    <property type="entry name" value="ARSENICPUMP"/>
</dbReference>
<evidence type="ECO:0000256" key="7">
    <source>
        <dbReference type="ARBA" id="ARBA00023136"/>
    </source>
</evidence>
<dbReference type="InterPro" id="IPR004680">
    <property type="entry name" value="Cit_transptr-like_dom"/>
</dbReference>
<feature type="transmembrane region" description="Helical" evidence="8">
    <location>
        <begin position="276"/>
        <end position="292"/>
    </location>
</feature>
<proteinExistence type="inferred from homology"/>
<dbReference type="InterPro" id="IPR000802">
    <property type="entry name" value="Arsenical_pump_ArsB"/>
</dbReference>
<evidence type="ECO:0000256" key="4">
    <source>
        <dbReference type="ARBA" id="ARBA00022475"/>
    </source>
</evidence>
<dbReference type="PANTHER" id="PTHR43568">
    <property type="entry name" value="P PROTEIN"/>
    <property type="match status" value="1"/>
</dbReference>
<evidence type="ECO:0000313" key="11">
    <source>
        <dbReference type="Proteomes" id="UP000229600"/>
    </source>
</evidence>
<name>A0A2H0N662_9BACT</name>
<comment type="subcellular location">
    <subcellularLocation>
        <location evidence="1">Cell membrane</location>
        <topology evidence="1">Multi-pass membrane protein</topology>
    </subcellularLocation>
</comment>
<feature type="transmembrane region" description="Helical" evidence="8">
    <location>
        <begin position="92"/>
        <end position="125"/>
    </location>
</feature>
<feature type="transmembrane region" description="Helical" evidence="8">
    <location>
        <begin position="312"/>
        <end position="331"/>
    </location>
</feature>
<dbReference type="Proteomes" id="UP000229600">
    <property type="component" value="Unassembled WGS sequence"/>
</dbReference>
<dbReference type="Pfam" id="PF03600">
    <property type="entry name" value="CitMHS"/>
    <property type="match status" value="1"/>
</dbReference>
<keyword evidence="6 8" id="KW-1133">Transmembrane helix</keyword>